<evidence type="ECO:0000313" key="1">
    <source>
        <dbReference type="EMBL" id="MST32032.1"/>
    </source>
</evidence>
<gene>
    <name evidence="1" type="ORF">GHK86_04735</name>
</gene>
<proteinExistence type="predicted"/>
<name>A0ABW9QQW2_9ACTN</name>
<comment type="caution">
    <text evidence="1">The sequence shown here is derived from an EMBL/GenBank/DDBJ whole genome shotgun (WGS) entry which is preliminary data.</text>
</comment>
<protein>
    <recommendedName>
        <fullName evidence="3">DUF1326 domain-containing protein</fullName>
    </recommendedName>
</protein>
<dbReference type="EMBL" id="WJHE01000200">
    <property type="protein sequence ID" value="MST32032.1"/>
    <property type="molecule type" value="Genomic_DNA"/>
</dbReference>
<accession>A0ABW9QQW2</accession>
<reference evidence="1 2" key="1">
    <citation type="submission" date="2019-11" db="EMBL/GenBank/DDBJ databases">
        <title>Acidiferrimicrobium australis gen. nov., sp. nov., an acidophilic and obligately heterotrophic, member of the Actinobacteria that catalyses dissimilatory oxido- reduction of iron isolated from metal-rich acidic water in Chile.</title>
        <authorList>
            <person name="Gonzalez D."/>
            <person name="Huber K."/>
            <person name="Hedrich S."/>
            <person name="Rojas-Villalobos C."/>
            <person name="Quatrini R."/>
            <person name="Dinamarca M.A."/>
            <person name="Schwarz A."/>
            <person name="Canales C."/>
            <person name="Nancucheo I."/>
        </authorList>
    </citation>
    <scope>NUCLEOTIDE SEQUENCE [LARGE SCALE GENOMIC DNA]</scope>
    <source>
        <strain evidence="1 2">USS-CCA1</strain>
    </source>
</reference>
<sequence length="329" mass="35741">MSDVVDEPEDAAYGGRRFACDRGEHSSCTHLALPGAFRRLYGDRYELRSSMRGDDALCGCTCHVDCPITVDGDATDWPQRCTCNGAQSRVRAAEHLRTEGEPDLAGLLVKLPGEVYRRRQARRAVEKRAAGNSIEEVVEIIAEEWDRRGLPTMPDAARRRLADALLRPAGRVERLRLRAAVGRDLAGLPLRLKRSADKSFADLTTDLSPSNSYEIASGKGDPIEVVVDAGDAELGRIAAEGLALPSFPRNTTVELRQPSRETVEVWGRPRGKAPIRLGTLPKDSTALFAQHLAAAARVGQSCVVTASFARQADGSWHLFVPPPLTASSP</sequence>
<organism evidence="1 2">
    <name type="scientific">Acidiferrimicrobium australe</name>
    <dbReference type="NCBI Taxonomy" id="2664430"/>
    <lineage>
        <taxon>Bacteria</taxon>
        <taxon>Bacillati</taxon>
        <taxon>Actinomycetota</taxon>
        <taxon>Acidimicrobiia</taxon>
        <taxon>Acidimicrobiales</taxon>
        <taxon>Acidimicrobiaceae</taxon>
        <taxon>Acidiferrimicrobium</taxon>
    </lineage>
</organism>
<keyword evidence="2" id="KW-1185">Reference proteome</keyword>
<dbReference type="Proteomes" id="UP000437736">
    <property type="component" value="Unassembled WGS sequence"/>
</dbReference>
<evidence type="ECO:0000313" key="2">
    <source>
        <dbReference type="Proteomes" id="UP000437736"/>
    </source>
</evidence>
<evidence type="ECO:0008006" key="3">
    <source>
        <dbReference type="Google" id="ProtNLM"/>
    </source>
</evidence>